<feature type="compositionally biased region" description="Basic and acidic residues" evidence="3">
    <location>
        <begin position="17"/>
        <end position="31"/>
    </location>
</feature>
<feature type="region of interest" description="Disordered" evidence="3">
    <location>
        <begin position="1"/>
        <end position="40"/>
    </location>
</feature>
<dbReference type="InterPro" id="IPR013154">
    <property type="entry name" value="ADH-like_N"/>
</dbReference>
<dbReference type="EMBL" id="JAVRJZ010000004">
    <property type="protein sequence ID" value="KAK2723565.1"/>
    <property type="molecule type" value="Genomic_DNA"/>
</dbReference>
<dbReference type="AlphaFoldDB" id="A0AA88I3Z2"/>
<dbReference type="SMART" id="SM00829">
    <property type="entry name" value="PKS_ER"/>
    <property type="match status" value="1"/>
</dbReference>
<dbReference type="GO" id="GO:0016491">
    <property type="term" value="F:oxidoreductase activity"/>
    <property type="evidence" value="ECO:0007669"/>
    <property type="project" value="UniProtKB-KW"/>
</dbReference>
<dbReference type="SUPFAM" id="SSF50129">
    <property type="entry name" value="GroES-like"/>
    <property type="match status" value="1"/>
</dbReference>
<keyword evidence="6" id="KW-1185">Reference proteome</keyword>
<feature type="region of interest" description="Disordered" evidence="3">
    <location>
        <begin position="74"/>
        <end position="99"/>
    </location>
</feature>
<dbReference type="Pfam" id="PF08240">
    <property type="entry name" value="ADH_N"/>
    <property type="match status" value="1"/>
</dbReference>
<accession>A0AA88I3Z2</accession>
<dbReference type="PANTHER" id="PTHR44054:SF2">
    <property type="entry name" value="SYNAPTIC VESICLE MEMBRANE PROTEIN VAT-1 HOMOLOG-LIKE"/>
    <property type="match status" value="1"/>
</dbReference>
<protein>
    <recommendedName>
        <fullName evidence="4">Enoyl reductase (ER) domain-containing protein</fullName>
    </recommendedName>
</protein>
<reference evidence="5" key="1">
    <citation type="submission" date="2023-07" db="EMBL/GenBank/DDBJ databases">
        <title>Chromosome-level genome assembly of Artemia franciscana.</title>
        <authorList>
            <person name="Jo E."/>
        </authorList>
    </citation>
    <scope>NUCLEOTIDE SEQUENCE</scope>
    <source>
        <tissue evidence="5">Whole body</tissue>
    </source>
</reference>
<evidence type="ECO:0000259" key="4">
    <source>
        <dbReference type="SMART" id="SM00829"/>
    </source>
</evidence>
<dbReference type="InterPro" id="IPR011032">
    <property type="entry name" value="GroES-like_sf"/>
</dbReference>
<dbReference type="PROSITE" id="PS01162">
    <property type="entry name" value="QOR_ZETA_CRYSTAL"/>
    <property type="match status" value="1"/>
</dbReference>
<sequence>MRCDEIQSKSSFIGESRPTDIEEARGVHGGETESYFSAEEGDLREIRDFIRTQDNPFTGRLEHHALPGTATKAYELPPPPPGHRSPVVEEPEEAEEGWESRITDNKEEKKEMNPIDRPTIVTGPPYPTIPSTPADVGGIGAPVTNPSYTSSTYPAGIVSDVGGSNPQMKCIVLTGFGGAKNVKLMMKDRPQPQPNEVIIKSRVCGINFQDIMTRQGVIDNPPKTPFIMGGEVGGEIIQCGSATTKFLPGDRVIAFPEFRAWAEYVAVPERLCFKLPDTIDFQDGVALALDSVVAETVLFELGNLKPGKTILVQSAAGGVGQMICQMAKSVENVTVVGIASGHKEEDLKPSIDVFIERGVDYVHEIRKFCPMGVDLVLDCQCGEEFSKCYSLLKPMGRYILYGTQSICAGESKSFFSVARSWWQVEKLSPLKMYDENKMVAGFNFRHLLYKQREHAYIDEALKQVWIRYLKREIRPVIDSTWCFEDIPEAMLRIIEHLNFGKIVLDPQMRADSEEAALSRGLNKNLSLRPESTSESENKTLESRHEGVGFIEAIKETLMGGGK</sequence>
<organism evidence="5 6">
    <name type="scientific">Artemia franciscana</name>
    <name type="common">Brine shrimp</name>
    <name type="synonym">Artemia sanfranciscana</name>
    <dbReference type="NCBI Taxonomy" id="6661"/>
    <lineage>
        <taxon>Eukaryota</taxon>
        <taxon>Metazoa</taxon>
        <taxon>Ecdysozoa</taxon>
        <taxon>Arthropoda</taxon>
        <taxon>Crustacea</taxon>
        <taxon>Branchiopoda</taxon>
        <taxon>Anostraca</taxon>
        <taxon>Artemiidae</taxon>
        <taxon>Artemia</taxon>
    </lineage>
</organism>
<dbReference type="InterPro" id="IPR052100">
    <property type="entry name" value="SV-ATPase_mito-regulator"/>
</dbReference>
<evidence type="ECO:0000313" key="6">
    <source>
        <dbReference type="Proteomes" id="UP001187531"/>
    </source>
</evidence>
<dbReference type="GO" id="GO:0008270">
    <property type="term" value="F:zinc ion binding"/>
    <property type="evidence" value="ECO:0007669"/>
    <property type="project" value="InterPro"/>
</dbReference>
<dbReference type="Gene3D" id="3.40.50.720">
    <property type="entry name" value="NAD(P)-binding Rossmann-like Domain"/>
    <property type="match status" value="1"/>
</dbReference>
<dbReference type="PANTHER" id="PTHR44054">
    <property type="entry name" value="SYNAPTIC VESICLE MEMBRANE PROTEIN VAT-1 HOMOLOG-LIKE"/>
    <property type="match status" value="1"/>
</dbReference>
<name>A0AA88I3Z2_ARTSF</name>
<evidence type="ECO:0000256" key="3">
    <source>
        <dbReference type="SAM" id="MobiDB-lite"/>
    </source>
</evidence>
<dbReference type="CDD" id="cd08275">
    <property type="entry name" value="MDR3"/>
    <property type="match status" value="1"/>
</dbReference>
<keyword evidence="2" id="KW-0560">Oxidoreductase</keyword>
<comment type="similarity">
    <text evidence="1">Belongs to the zinc-containing alcohol dehydrogenase family. Quinone oxidoreductase subfamily.</text>
</comment>
<dbReference type="Gene3D" id="3.90.180.10">
    <property type="entry name" value="Medium-chain alcohol dehydrogenases, catalytic domain"/>
    <property type="match status" value="1"/>
</dbReference>
<comment type="caution">
    <text evidence="5">The sequence shown here is derived from an EMBL/GenBank/DDBJ whole genome shotgun (WGS) entry which is preliminary data.</text>
</comment>
<dbReference type="InterPro" id="IPR036291">
    <property type="entry name" value="NAD(P)-bd_dom_sf"/>
</dbReference>
<dbReference type="InterPro" id="IPR002364">
    <property type="entry name" value="Quin_OxRdtase/zeta-crystal_CS"/>
</dbReference>
<gene>
    <name evidence="5" type="ORF">QYM36_002044</name>
</gene>
<dbReference type="Pfam" id="PF13602">
    <property type="entry name" value="ADH_zinc_N_2"/>
    <property type="match status" value="1"/>
</dbReference>
<dbReference type="SUPFAM" id="SSF51735">
    <property type="entry name" value="NAD(P)-binding Rossmann-fold domains"/>
    <property type="match status" value="1"/>
</dbReference>
<evidence type="ECO:0000256" key="1">
    <source>
        <dbReference type="ARBA" id="ARBA00010371"/>
    </source>
</evidence>
<proteinExistence type="inferred from homology"/>
<dbReference type="Proteomes" id="UP001187531">
    <property type="component" value="Unassembled WGS sequence"/>
</dbReference>
<evidence type="ECO:0000256" key="2">
    <source>
        <dbReference type="ARBA" id="ARBA00023002"/>
    </source>
</evidence>
<evidence type="ECO:0000313" key="5">
    <source>
        <dbReference type="EMBL" id="KAK2723565.1"/>
    </source>
</evidence>
<dbReference type="InterPro" id="IPR020843">
    <property type="entry name" value="ER"/>
</dbReference>
<feature type="domain" description="Enoyl reductase (ER)" evidence="4">
    <location>
        <begin position="177"/>
        <end position="504"/>
    </location>
</feature>